<comment type="caution">
    <text evidence="2">The sequence shown here is derived from an EMBL/GenBank/DDBJ whole genome shotgun (WGS) entry which is preliminary data.</text>
</comment>
<gene>
    <name evidence="2" type="ORF">MU848_12515</name>
</gene>
<reference evidence="2 3" key="1">
    <citation type="submission" date="2022-04" db="EMBL/GenBank/DDBJ databases">
        <authorList>
            <person name="Huq M.A."/>
        </authorList>
    </citation>
    <scope>NUCLEOTIDE SEQUENCE [LARGE SCALE GENOMIC DNA]</scope>
    <source>
        <strain evidence="2 3">MAH-33</strain>
    </source>
</reference>
<dbReference type="SUPFAM" id="SSF55961">
    <property type="entry name" value="Bet v1-like"/>
    <property type="match status" value="1"/>
</dbReference>
<organism evidence="2 3">
    <name type="scientific">Sphingobium agri</name>
    <dbReference type="NCBI Taxonomy" id="2933566"/>
    <lineage>
        <taxon>Bacteria</taxon>
        <taxon>Pseudomonadati</taxon>
        <taxon>Pseudomonadota</taxon>
        <taxon>Alphaproteobacteria</taxon>
        <taxon>Sphingomonadales</taxon>
        <taxon>Sphingomonadaceae</taxon>
        <taxon>Sphingobium</taxon>
    </lineage>
</organism>
<keyword evidence="3" id="KW-1185">Reference proteome</keyword>
<proteinExistence type="predicted"/>
<protein>
    <submittedName>
        <fullName evidence="2">SRPBCC family protein</fullName>
    </submittedName>
</protein>
<dbReference type="EMBL" id="JALKHS010000008">
    <property type="protein sequence ID" value="MCK0532404.1"/>
    <property type="molecule type" value="Genomic_DNA"/>
</dbReference>
<dbReference type="RefSeq" id="WP_247232582.1">
    <property type="nucleotide sequence ID" value="NZ_JALKHS010000008.1"/>
</dbReference>
<name>A0ABT0DZ64_9SPHN</name>
<evidence type="ECO:0000256" key="1">
    <source>
        <dbReference type="SAM" id="SignalP"/>
    </source>
</evidence>
<dbReference type="Gene3D" id="3.30.530.20">
    <property type="match status" value="1"/>
</dbReference>
<dbReference type="Proteomes" id="UP001203512">
    <property type="component" value="Unassembled WGS sequence"/>
</dbReference>
<feature type="signal peptide" evidence="1">
    <location>
        <begin position="1"/>
        <end position="21"/>
    </location>
</feature>
<feature type="chain" id="PRO_5046230986" evidence="1">
    <location>
        <begin position="22"/>
        <end position="179"/>
    </location>
</feature>
<accession>A0ABT0DZ64</accession>
<sequence length="179" mass="19094">MRACIRAVFITALAAGTVAQAEVKSVNDAGFSIASNVRIDRDARSVYSLIVKPARWWSSEHSSSGDAANLSMDPRAGGCFCERLPGANGNAGSVEHARLILAEPYKRVRLSGALGPLQADAVIGTLELTIMPSDRGVEVTMSYIAAGYMRIDSKQMAPAVDKVLTEQLMRLKRVAEQGG</sequence>
<keyword evidence="1" id="KW-0732">Signal</keyword>
<evidence type="ECO:0000313" key="3">
    <source>
        <dbReference type="Proteomes" id="UP001203512"/>
    </source>
</evidence>
<dbReference type="InterPro" id="IPR023393">
    <property type="entry name" value="START-like_dom_sf"/>
</dbReference>
<dbReference type="CDD" id="cd07812">
    <property type="entry name" value="SRPBCC"/>
    <property type="match status" value="1"/>
</dbReference>
<evidence type="ECO:0000313" key="2">
    <source>
        <dbReference type="EMBL" id="MCK0532404.1"/>
    </source>
</evidence>